<organism evidence="1">
    <name type="scientific">marine sediment metagenome</name>
    <dbReference type="NCBI Taxonomy" id="412755"/>
    <lineage>
        <taxon>unclassified sequences</taxon>
        <taxon>metagenomes</taxon>
        <taxon>ecological metagenomes</taxon>
    </lineage>
</organism>
<comment type="caution">
    <text evidence="1">The sequence shown here is derived from an EMBL/GenBank/DDBJ whole genome shotgun (WGS) entry which is preliminary data.</text>
</comment>
<reference evidence="1" key="1">
    <citation type="journal article" date="2014" name="Front. Microbiol.">
        <title>High frequency of phylogenetically diverse reductive dehalogenase-homologous genes in deep subseafloor sedimentary metagenomes.</title>
        <authorList>
            <person name="Kawai M."/>
            <person name="Futagami T."/>
            <person name="Toyoda A."/>
            <person name="Takaki Y."/>
            <person name="Nishi S."/>
            <person name="Hori S."/>
            <person name="Arai W."/>
            <person name="Tsubouchi T."/>
            <person name="Morono Y."/>
            <person name="Uchiyama I."/>
            <person name="Ito T."/>
            <person name="Fujiyama A."/>
            <person name="Inagaki F."/>
            <person name="Takami H."/>
        </authorList>
    </citation>
    <scope>NUCLEOTIDE SEQUENCE</scope>
    <source>
        <strain evidence="1">Expedition CK06-06</strain>
    </source>
</reference>
<dbReference type="AlphaFoldDB" id="X0WK65"/>
<feature type="non-terminal residue" evidence="1">
    <location>
        <position position="1"/>
    </location>
</feature>
<accession>X0WK65</accession>
<sequence>PFDTIPQAYKDWYKAILFNGSRFAPPTDPVQVIIVPVVVQTVLGNESFDITEIYEYNSNVIKYISIDGTRATITTKDLYIGHNAIPQTCNKNLHVAITPYSNKIISAVLLDGDILLHNSTDGKTPSHDIKADDIMSYNGRVYIKNGDMVSELDCVEMGNGVHVVPKHVGNVMENATKFYDGVIIQNVLGSFMASIFPEAGVHHQIQCDEFKGYQVIEAKYKNNVLMVIASKKGKYDKFILKFDDKFSSYSLRKVDDISYT</sequence>
<feature type="non-terminal residue" evidence="1">
    <location>
        <position position="260"/>
    </location>
</feature>
<name>X0WK65_9ZZZZ</name>
<proteinExistence type="predicted"/>
<dbReference type="EMBL" id="BARS01033233">
    <property type="protein sequence ID" value="GAG23627.1"/>
    <property type="molecule type" value="Genomic_DNA"/>
</dbReference>
<protein>
    <submittedName>
        <fullName evidence="1">Uncharacterized protein</fullName>
    </submittedName>
</protein>
<gene>
    <name evidence="1" type="ORF">S01H1_51501</name>
</gene>
<evidence type="ECO:0000313" key="1">
    <source>
        <dbReference type="EMBL" id="GAG23627.1"/>
    </source>
</evidence>